<dbReference type="AlphaFoldDB" id="A0A814GNI0"/>
<name>A0A814GNI0_9BILA</name>
<dbReference type="InterPro" id="IPR017925">
    <property type="entry name" value="DHFR_CS"/>
</dbReference>
<evidence type="ECO:0000256" key="7">
    <source>
        <dbReference type="RuleBase" id="RU004474"/>
    </source>
</evidence>
<dbReference type="OrthoDB" id="4664297at2759"/>
<keyword evidence="3" id="KW-0554">One-carbon metabolism</keyword>
<dbReference type="Proteomes" id="UP000663829">
    <property type="component" value="Unassembled WGS sequence"/>
</dbReference>
<evidence type="ECO:0000256" key="3">
    <source>
        <dbReference type="ARBA" id="ARBA00022563"/>
    </source>
</evidence>
<evidence type="ECO:0000256" key="5">
    <source>
        <dbReference type="ARBA" id="ARBA00023002"/>
    </source>
</evidence>
<comment type="caution">
    <text evidence="9">The sequence shown here is derived from an EMBL/GenBank/DDBJ whole genome shotgun (WGS) entry which is preliminary data.</text>
</comment>
<comment type="pathway">
    <text evidence="1">Cofactor biosynthesis; tetrahydrofolate biosynthesis; 5,6,7,8-tetrahydrofolate from 7,8-dihydrofolate: step 1/1.</text>
</comment>
<dbReference type="Gene3D" id="3.40.430.10">
    <property type="entry name" value="Dihydrofolate Reductase, subunit A"/>
    <property type="match status" value="1"/>
</dbReference>
<dbReference type="SUPFAM" id="SSF53597">
    <property type="entry name" value="Dihydrofolate reductase-like"/>
    <property type="match status" value="1"/>
</dbReference>
<sequence length="197" mass="22708">MEPFMTIMVAMDENNGIGLNNILPWCLPGDWNWFLTISTNTIDPKKRNAVIFGRLSYESLLKQDRSPLKHWHTIVISSNSEAIKQQSSETSVTVVPTFERAAQYSYDMFHNADQNIENVYVLGGVQVYDQAVKLKLVKRIYLTRIFATFNCDTYWTTLDLSGFKPVKRNSNEILSTEDGQIKEENGCKYQFQIYEIA</sequence>
<keyword evidence="5" id="KW-0560">Oxidoreductase</keyword>
<dbReference type="GO" id="GO:0046654">
    <property type="term" value="P:tetrahydrofolate biosynthetic process"/>
    <property type="evidence" value="ECO:0007669"/>
    <property type="project" value="UniProtKB-UniPathway"/>
</dbReference>
<proteinExistence type="inferred from homology"/>
<reference evidence="9" key="1">
    <citation type="submission" date="2021-02" db="EMBL/GenBank/DDBJ databases">
        <authorList>
            <person name="Nowell W R."/>
        </authorList>
    </citation>
    <scope>NUCLEOTIDE SEQUENCE</scope>
</reference>
<accession>A0A814GNI0</accession>
<dbReference type="PROSITE" id="PS00075">
    <property type="entry name" value="DHFR_1"/>
    <property type="match status" value="1"/>
</dbReference>
<dbReference type="PRINTS" id="PR00070">
    <property type="entry name" value="DHFR"/>
</dbReference>
<dbReference type="EMBL" id="CAJNOQ010003170">
    <property type="protein sequence ID" value="CAF0998841.1"/>
    <property type="molecule type" value="Genomic_DNA"/>
</dbReference>
<dbReference type="InterPro" id="IPR012259">
    <property type="entry name" value="DHFR"/>
</dbReference>
<comment type="catalytic activity">
    <reaction evidence="6">
        <text>(6S)-5,6,7,8-tetrahydrofolate + NADP(+) = 7,8-dihydrofolate + NADPH + H(+)</text>
        <dbReference type="Rhea" id="RHEA:15009"/>
        <dbReference type="ChEBI" id="CHEBI:15378"/>
        <dbReference type="ChEBI" id="CHEBI:57451"/>
        <dbReference type="ChEBI" id="CHEBI:57453"/>
        <dbReference type="ChEBI" id="CHEBI:57783"/>
        <dbReference type="ChEBI" id="CHEBI:58349"/>
        <dbReference type="EC" id="1.5.1.3"/>
    </reaction>
</comment>
<dbReference type="InterPro" id="IPR024072">
    <property type="entry name" value="DHFR-like_dom_sf"/>
</dbReference>
<dbReference type="CDD" id="cd00209">
    <property type="entry name" value="DHFR"/>
    <property type="match status" value="1"/>
</dbReference>
<dbReference type="GO" id="GO:0046655">
    <property type="term" value="P:folic acid metabolic process"/>
    <property type="evidence" value="ECO:0007669"/>
    <property type="project" value="TreeGrafter"/>
</dbReference>
<dbReference type="PANTHER" id="PTHR48069:SF3">
    <property type="entry name" value="DIHYDROFOLATE REDUCTASE"/>
    <property type="match status" value="1"/>
</dbReference>
<comment type="similarity">
    <text evidence="7">Belongs to the dihydrofolate reductase family.</text>
</comment>
<protein>
    <recommendedName>
        <fullName evidence="2">dihydrofolate reductase</fullName>
        <ecNumber evidence="2">1.5.1.3</ecNumber>
    </recommendedName>
</protein>
<dbReference type="EC" id="1.5.1.3" evidence="2"/>
<dbReference type="GO" id="GO:0006730">
    <property type="term" value="P:one-carbon metabolic process"/>
    <property type="evidence" value="ECO:0007669"/>
    <property type="project" value="UniProtKB-KW"/>
</dbReference>
<dbReference type="UniPathway" id="UPA00077">
    <property type="reaction ID" value="UER00158"/>
</dbReference>
<dbReference type="InterPro" id="IPR001796">
    <property type="entry name" value="DHFR_dom"/>
</dbReference>
<evidence type="ECO:0000259" key="8">
    <source>
        <dbReference type="PROSITE" id="PS51330"/>
    </source>
</evidence>
<dbReference type="Proteomes" id="UP000681722">
    <property type="component" value="Unassembled WGS sequence"/>
</dbReference>
<evidence type="ECO:0000256" key="2">
    <source>
        <dbReference type="ARBA" id="ARBA00012856"/>
    </source>
</evidence>
<evidence type="ECO:0000313" key="9">
    <source>
        <dbReference type="EMBL" id="CAF0998841.1"/>
    </source>
</evidence>
<dbReference type="PROSITE" id="PS51330">
    <property type="entry name" value="DHFR_2"/>
    <property type="match status" value="1"/>
</dbReference>
<dbReference type="GO" id="GO:0050661">
    <property type="term" value="F:NADP binding"/>
    <property type="evidence" value="ECO:0007669"/>
    <property type="project" value="InterPro"/>
</dbReference>
<evidence type="ECO:0000313" key="11">
    <source>
        <dbReference type="Proteomes" id="UP000663829"/>
    </source>
</evidence>
<evidence type="ECO:0000256" key="6">
    <source>
        <dbReference type="ARBA" id="ARBA00048873"/>
    </source>
</evidence>
<keyword evidence="4" id="KW-0521">NADP</keyword>
<feature type="domain" description="DHFR" evidence="8">
    <location>
        <begin position="4"/>
        <end position="196"/>
    </location>
</feature>
<evidence type="ECO:0000256" key="1">
    <source>
        <dbReference type="ARBA" id="ARBA00004903"/>
    </source>
</evidence>
<keyword evidence="11" id="KW-1185">Reference proteome</keyword>
<dbReference type="EMBL" id="CAJOBC010003170">
    <property type="protein sequence ID" value="CAF3770323.1"/>
    <property type="molecule type" value="Genomic_DNA"/>
</dbReference>
<evidence type="ECO:0000313" key="10">
    <source>
        <dbReference type="EMBL" id="CAF3770323.1"/>
    </source>
</evidence>
<dbReference type="PANTHER" id="PTHR48069">
    <property type="entry name" value="DIHYDROFOLATE REDUCTASE"/>
    <property type="match status" value="1"/>
</dbReference>
<dbReference type="GO" id="GO:0004146">
    <property type="term" value="F:dihydrofolate reductase activity"/>
    <property type="evidence" value="ECO:0007669"/>
    <property type="project" value="UniProtKB-EC"/>
</dbReference>
<dbReference type="GO" id="GO:0005739">
    <property type="term" value="C:mitochondrion"/>
    <property type="evidence" value="ECO:0007669"/>
    <property type="project" value="TreeGrafter"/>
</dbReference>
<dbReference type="Pfam" id="PF00186">
    <property type="entry name" value="DHFR_1"/>
    <property type="match status" value="1"/>
</dbReference>
<organism evidence="9 11">
    <name type="scientific">Didymodactylos carnosus</name>
    <dbReference type="NCBI Taxonomy" id="1234261"/>
    <lineage>
        <taxon>Eukaryota</taxon>
        <taxon>Metazoa</taxon>
        <taxon>Spiralia</taxon>
        <taxon>Gnathifera</taxon>
        <taxon>Rotifera</taxon>
        <taxon>Eurotatoria</taxon>
        <taxon>Bdelloidea</taxon>
        <taxon>Philodinida</taxon>
        <taxon>Philodinidae</taxon>
        <taxon>Didymodactylos</taxon>
    </lineage>
</organism>
<evidence type="ECO:0000256" key="4">
    <source>
        <dbReference type="ARBA" id="ARBA00022857"/>
    </source>
</evidence>
<gene>
    <name evidence="9" type="ORF">GPM918_LOCUS13645</name>
    <name evidence="10" type="ORF">SRO942_LOCUS13645</name>
</gene>
<dbReference type="GO" id="GO:0046452">
    <property type="term" value="P:dihydrofolate metabolic process"/>
    <property type="evidence" value="ECO:0007669"/>
    <property type="project" value="TreeGrafter"/>
</dbReference>